<keyword evidence="2" id="KW-1185">Reference proteome</keyword>
<evidence type="ECO:0000313" key="2">
    <source>
        <dbReference type="Proteomes" id="UP000252139"/>
    </source>
</evidence>
<organism evidence="1 2">
    <name type="scientific">Rhizopus azygosporus</name>
    <name type="common">Rhizopus microsporus var. azygosporus</name>
    <dbReference type="NCBI Taxonomy" id="86630"/>
    <lineage>
        <taxon>Eukaryota</taxon>
        <taxon>Fungi</taxon>
        <taxon>Fungi incertae sedis</taxon>
        <taxon>Mucoromycota</taxon>
        <taxon>Mucoromycotina</taxon>
        <taxon>Mucoromycetes</taxon>
        <taxon>Mucorales</taxon>
        <taxon>Mucorineae</taxon>
        <taxon>Rhizopodaceae</taxon>
        <taxon>Rhizopus</taxon>
    </lineage>
</organism>
<reference evidence="1 2" key="1">
    <citation type="journal article" date="2018" name="G3 (Bethesda)">
        <title>Phylogenetic and Phylogenomic Definition of Rhizopus Species.</title>
        <authorList>
            <person name="Gryganskyi A.P."/>
            <person name="Golan J."/>
            <person name="Dolatabadi S."/>
            <person name="Mondo S."/>
            <person name="Robb S."/>
            <person name="Idnurm A."/>
            <person name="Muszewska A."/>
            <person name="Steczkiewicz K."/>
            <person name="Masonjones S."/>
            <person name="Liao H.L."/>
            <person name="Gajdeczka M.T."/>
            <person name="Anike F."/>
            <person name="Vuek A."/>
            <person name="Anishchenko I.M."/>
            <person name="Voigt K."/>
            <person name="de Hoog G.S."/>
            <person name="Smith M.E."/>
            <person name="Heitman J."/>
            <person name="Vilgalys R."/>
            <person name="Stajich J.E."/>
        </authorList>
    </citation>
    <scope>NUCLEOTIDE SEQUENCE [LARGE SCALE GENOMIC DNA]</scope>
    <source>
        <strain evidence="1 2">CBS 357.93</strain>
    </source>
</reference>
<dbReference type="EMBL" id="PJQL01000988">
    <property type="protein sequence ID" value="RCH91304.1"/>
    <property type="molecule type" value="Genomic_DNA"/>
</dbReference>
<gene>
    <name evidence="1" type="ORF">CU097_008272</name>
</gene>
<protein>
    <submittedName>
        <fullName evidence="1">Uncharacterized protein</fullName>
    </submittedName>
</protein>
<accession>A0A367JMY3</accession>
<name>A0A367JMY3_RHIAZ</name>
<proteinExistence type="predicted"/>
<evidence type="ECO:0000313" key="1">
    <source>
        <dbReference type="EMBL" id="RCH91304.1"/>
    </source>
</evidence>
<sequence length="71" mass="7950">MPSTFQLPSQYLPRVARISDPPLYNRISGTLANFITHVQMLINVDSSRFTNGVAQPFQDALDMDKPVPPCM</sequence>
<dbReference type="Proteomes" id="UP000252139">
    <property type="component" value="Unassembled WGS sequence"/>
</dbReference>
<dbReference type="STRING" id="86630.A0A367JMY3"/>
<dbReference type="AlphaFoldDB" id="A0A367JMY3"/>
<comment type="caution">
    <text evidence="1">The sequence shown here is derived from an EMBL/GenBank/DDBJ whole genome shotgun (WGS) entry which is preliminary data.</text>
</comment>